<dbReference type="EMBL" id="NBNE01001056">
    <property type="protein sequence ID" value="OWZ15772.1"/>
    <property type="molecule type" value="Genomic_DNA"/>
</dbReference>
<gene>
    <name evidence="1" type="ORF">PHMEG_00010525</name>
</gene>
<reference evidence="2" key="1">
    <citation type="submission" date="2017-03" db="EMBL/GenBank/DDBJ databases">
        <title>Phytopthora megakarya and P. palmivora, two closely related causual agents of cacao black pod achieved similar genome size and gene model numbers by different mechanisms.</title>
        <authorList>
            <person name="Ali S."/>
            <person name="Shao J."/>
            <person name="Larry D.J."/>
            <person name="Kronmiller B."/>
            <person name="Shen D."/>
            <person name="Strem M.D."/>
            <person name="Melnick R.L."/>
            <person name="Guiltinan M.J."/>
            <person name="Tyler B.M."/>
            <person name="Meinhardt L.W."/>
            <person name="Bailey B.A."/>
        </authorList>
    </citation>
    <scope>NUCLEOTIDE SEQUENCE [LARGE SCALE GENOMIC DNA]</scope>
    <source>
        <strain evidence="2">zdho120</strain>
    </source>
</reference>
<accession>A0A225WE10</accession>
<organism evidence="1 2">
    <name type="scientific">Phytophthora megakarya</name>
    <dbReference type="NCBI Taxonomy" id="4795"/>
    <lineage>
        <taxon>Eukaryota</taxon>
        <taxon>Sar</taxon>
        <taxon>Stramenopiles</taxon>
        <taxon>Oomycota</taxon>
        <taxon>Peronosporomycetes</taxon>
        <taxon>Peronosporales</taxon>
        <taxon>Peronosporaceae</taxon>
        <taxon>Phytophthora</taxon>
    </lineage>
</organism>
<keyword evidence="2" id="KW-1185">Reference proteome</keyword>
<protein>
    <submittedName>
        <fullName evidence="1">Uncharacterized protein</fullName>
    </submittedName>
</protein>
<evidence type="ECO:0000313" key="2">
    <source>
        <dbReference type="Proteomes" id="UP000198211"/>
    </source>
</evidence>
<dbReference type="Proteomes" id="UP000198211">
    <property type="component" value="Unassembled WGS sequence"/>
</dbReference>
<comment type="caution">
    <text evidence="1">The sequence shown here is derived from an EMBL/GenBank/DDBJ whole genome shotgun (WGS) entry which is preliminary data.</text>
</comment>
<evidence type="ECO:0000313" key="1">
    <source>
        <dbReference type="EMBL" id="OWZ15772.1"/>
    </source>
</evidence>
<sequence>MGPLISQPQRPLTRWFLWTTRTNRGKHSLQKTAQESYNNDETAHYILSPVSVLKFCTNARALGCTLAKSDHKLVTAYFKLCAPHRRFYIRVTCNRETRLARTAYQRRLTTALQDDAENFSATSPQHHWDLILRHTNLSAKGFVGNQPAISNERNRIYNNTSADINLLRKTLNELLHTIQIFRLNLANQALDHLAEMIEALSELSRVVEATRALSANRRPTNTSEINTVDSLYLLT</sequence>
<proteinExistence type="predicted"/>
<name>A0A225WE10_9STRA</name>
<dbReference type="AlphaFoldDB" id="A0A225WE10"/>